<dbReference type="eggNOG" id="COG0061">
    <property type="taxonomic scope" value="Bacteria"/>
</dbReference>
<comment type="subcellular location">
    <subcellularLocation>
        <location evidence="6">Cytoplasm</location>
    </subcellularLocation>
</comment>
<proteinExistence type="inferred from homology"/>
<evidence type="ECO:0000256" key="6">
    <source>
        <dbReference type="HAMAP-Rule" id="MF_00361"/>
    </source>
</evidence>
<dbReference type="HOGENOM" id="CLU_008831_0_1_6"/>
<dbReference type="GO" id="GO:0005524">
    <property type="term" value="F:ATP binding"/>
    <property type="evidence" value="ECO:0007669"/>
    <property type="project" value="UniProtKB-KW"/>
</dbReference>
<dbReference type="GO" id="GO:0046872">
    <property type="term" value="F:metal ion binding"/>
    <property type="evidence" value="ECO:0007669"/>
    <property type="project" value="UniProtKB-UniRule"/>
</dbReference>
<keyword evidence="4 6" id="KW-0520">NAD</keyword>
<dbReference type="EC" id="2.7.1.23" evidence="6"/>
<keyword evidence="3 6" id="KW-0521">NADP</keyword>
<evidence type="ECO:0000313" key="7">
    <source>
        <dbReference type="EMBL" id="ABQ13659.1"/>
    </source>
</evidence>
<feature type="active site" description="Proton acceptor" evidence="6">
    <location>
        <position position="83"/>
    </location>
</feature>
<dbReference type="PANTHER" id="PTHR20275:SF0">
    <property type="entry name" value="NAD KINASE"/>
    <property type="match status" value="1"/>
</dbReference>
<dbReference type="GO" id="GO:0006741">
    <property type="term" value="P:NADP+ biosynthetic process"/>
    <property type="evidence" value="ECO:0007669"/>
    <property type="project" value="UniProtKB-UniRule"/>
</dbReference>
<keyword evidence="1 6" id="KW-0808">Transferase</keyword>
<sequence>MPVFSTNTIMHENVFRHIGIVGKYGAPHAQETITRIISILKERKLNYTLDRNTIPAPLARHYRAIPIVDWSDEIDLCIVVGGDGTFLYAGRAVCAKNIPLLGVNMGRLGFLADVAVNQLEKDLNAILSGAYCQEMRQVLTVQVFDQQQTLLWQSYAVNDAVVHKRTMARMVELNTYTRGQFFSAYRADGLIISTPTGSTAYALAAGGPILEPSMPALVIAPICPHSLTYRPVVIDANSDIDIEPFHDSYDVQITVDGQEEWILQTSDRIHITAANQLLVIHPADYQFQQRLRTKFNWGITPD</sequence>
<feature type="binding site" evidence="6">
    <location>
        <begin position="158"/>
        <end position="159"/>
    </location>
    <ligand>
        <name>NAD(+)</name>
        <dbReference type="ChEBI" id="CHEBI:57540"/>
    </ligand>
</feature>
<keyword evidence="6" id="KW-0547">Nucleotide-binding</keyword>
<dbReference type="AlphaFoldDB" id="A5EXT9"/>
<comment type="cofactor">
    <cofactor evidence="6">
        <name>a divalent metal cation</name>
        <dbReference type="ChEBI" id="CHEBI:60240"/>
    </cofactor>
</comment>
<protein>
    <recommendedName>
        <fullName evidence="6">NAD kinase</fullName>
        <ecNumber evidence="6">2.7.1.23</ecNumber>
    </recommendedName>
    <alternativeName>
        <fullName evidence="6">ATP-dependent NAD kinase</fullName>
    </alternativeName>
</protein>
<evidence type="ECO:0000256" key="2">
    <source>
        <dbReference type="ARBA" id="ARBA00022777"/>
    </source>
</evidence>
<comment type="catalytic activity">
    <reaction evidence="5 6">
        <text>NAD(+) + ATP = ADP + NADP(+) + H(+)</text>
        <dbReference type="Rhea" id="RHEA:18629"/>
        <dbReference type="ChEBI" id="CHEBI:15378"/>
        <dbReference type="ChEBI" id="CHEBI:30616"/>
        <dbReference type="ChEBI" id="CHEBI:57540"/>
        <dbReference type="ChEBI" id="CHEBI:58349"/>
        <dbReference type="ChEBI" id="CHEBI:456216"/>
        <dbReference type="EC" id="2.7.1.23"/>
    </reaction>
</comment>
<dbReference type="Proteomes" id="UP000000248">
    <property type="component" value="Chromosome"/>
</dbReference>
<evidence type="ECO:0000256" key="4">
    <source>
        <dbReference type="ARBA" id="ARBA00023027"/>
    </source>
</evidence>
<keyword evidence="6" id="KW-0067">ATP-binding</keyword>
<dbReference type="EMBL" id="CP000513">
    <property type="protein sequence ID" value="ABQ13659.1"/>
    <property type="molecule type" value="Genomic_DNA"/>
</dbReference>
<comment type="caution">
    <text evidence="6">Lacks conserved residue(s) required for the propagation of feature annotation.</text>
</comment>
<dbReference type="Gene3D" id="2.60.200.30">
    <property type="entry name" value="Probable inorganic polyphosphate/atp-NAD kinase, domain 2"/>
    <property type="match status" value="1"/>
</dbReference>
<evidence type="ECO:0000256" key="1">
    <source>
        <dbReference type="ARBA" id="ARBA00022679"/>
    </source>
</evidence>
<dbReference type="InterPro" id="IPR002504">
    <property type="entry name" value="NADK"/>
</dbReference>
<organism evidence="7 8">
    <name type="scientific">Dichelobacter nodosus (strain VCS1703A)</name>
    <dbReference type="NCBI Taxonomy" id="246195"/>
    <lineage>
        <taxon>Bacteria</taxon>
        <taxon>Pseudomonadati</taxon>
        <taxon>Pseudomonadota</taxon>
        <taxon>Gammaproteobacteria</taxon>
        <taxon>Cardiobacteriales</taxon>
        <taxon>Cardiobacteriaceae</taxon>
        <taxon>Dichelobacter</taxon>
    </lineage>
</organism>
<evidence type="ECO:0000256" key="3">
    <source>
        <dbReference type="ARBA" id="ARBA00022857"/>
    </source>
</evidence>
<dbReference type="InterPro" id="IPR017437">
    <property type="entry name" value="ATP-NAD_kinase_PpnK-typ_C"/>
</dbReference>
<feature type="binding site" evidence="6">
    <location>
        <position position="169"/>
    </location>
    <ligand>
        <name>NAD(+)</name>
        <dbReference type="ChEBI" id="CHEBI:57540"/>
    </ligand>
</feature>
<dbReference type="STRING" id="246195.DNO_1062"/>
<keyword evidence="8" id="KW-1185">Reference proteome</keyword>
<name>A5EXT9_DICNV</name>
<reference evidence="7 8" key="1">
    <citation type="journal article" date="2007" name="Nat. Biotechnol.">
        <title>Genome sequence and identification of candidate vaccine antigens from the animal pathogen Dichelobacter nodosus.</title>
        <authorList>
            <person name="Myers G.S."/>
            <person name="Parker D."/>
            <person name="Al-Hasani K."/>
            <person name="Kennan R.M."/>
            <person name="Seemann T."/>
            <person name="Ren Q."/>
            <person name="Badger J.H."/>
            <person name="Selengut J.D."/>
            <person name="Deboy R.T."/>
            <person name="Tettelin H."/>
            <person name="Boyce J.D."/>
            <person name="McCarl V.P."/>
            <person name="Han X."/>
            <person name="Nelson W.C."/>
            <person name="Madupu R."/>
            <person name="Mohamoud Y."/>
            <person name="Holley T."/>
            <person name="Fedorova N."/>
            <person name="Khouri H."/>
            <person name="Bottomley S.P."/>
            <person name="Whittington R.J."/>
            <person name="Adler B."/>
            <person name="Songer J.G."/>
            <person name="Rood J.I."/>
            <person name="Paulsen I.T."/>
        </authorList>
    </citation>
    <scope>NUCLEOTIDE SEQUENCE [LARGE SCALE GENOMIC DNA]</scope>
    <source>
        <strain evidence="7 8">VCS1703A</strain>
    </source>
</reference>
<dbReference type="HAMAP" id="MF_00361">
    <property type="entry name" value="NAD_kinase"/>
    <property type="match status" value="1"/>
</dbReference>
<evidence type="ECO:0000256" key="5">
    <source>
        <dbReference type="ARBA" id="ARBA00047925"/>
    </source>
</evidence>
<feature type="binding site" evidence="6">
    <location>
        <position position="186"/>
    </location>
    <ligand>
        <name>NAD(+)</name>
        <dbReference type="ChEBI" id="CHEBI:57540"/>
    </ligand>
</feature>
<dbReference type="InterPro" id="IPR017438">
    <property type="entry name" value="ATP-NAD_kinase_N"/>
</dbReference>
<comment type="function">
    <text evidence="6">Involved in the regulation of the intracellular balance of NAD and NADP, and is a key enzyme in the biosynthesis of NADP. Catalyzes specifically the phosphorylation on 2'-hydroxyl of the adenosine moiety of NAD to yield NADP.</text>
</comment>
<dbReference type="Pfam" id="PF01513">
    <property type="entry name" value="NAD_kinase"/>
    <property type="match status" value="1"/>
</dbReference>
<dbReference type="Gene3D" id="3.40.50.10330">
    <property type="entry name" value="Probable inorganic polyphosphate/atp-NAD kinase, domain 1"/>
    <property type="match status" value="1"/>
</dbReference>
<comment type="similarity">
    <text evidence="6">Belongs to the NAD kinase family.</text>
</comment>
<dbReference type="KEGG" id="dno:DNO_1062"/>
<dbReference type="Pfam" id="PF20143">
    <property type="entry name" value="NAD_kinase_C"/>
    <property type="match status" value="1"/>
</dbReference>
<keyword evidence="2 6" id="KW-0418">Kinase</keyword>
<gene>
    <name evidence="6" type="primary">nadK</name>
    <name evidence="7" type="ordered locus">DNO_1062</name>
</gene>
<dbReference type="GO" id="GO:0051287">
    <property type="term" value="F:NAD binding"/>
    <property type="evidence" value="ECO:0007669"/>
    <property type="project" value="UniProtKB-ARBA"/>
</dbReference>
<dbReference type="GO" id="GO:0003951">
    <property type="term" value="F:NAD+ kinase activity"/>
    <property type="evidence" value="ECO:0007669"/>
    <property type="project" value="UniProtKB-UniRule"/>
</dbReference>
<accession>A5EXT9</accession>
<keyword evidence="6" id="KW-0963">Cytoplasm</keyword>
<dbReference type="PANTHER" id="PTHR20275">
    <property type="entry name" value="NAD KINASE"/>
    <property type="match status" value="1"/>
</dbReference>
<dbReference type="SUPFAM" id="SSF111331">
    <property type="entry name" value="NAD kinase/diacylglycerol kinase-like"/>
    <property type="match status" value="1"/>
</dbReference>
<feature type="binding site" evidence="6">
    <location>
        <position position="188"/>
    </location>
    <ligand>
        <name>NAD(+)</name>
        <dbReference type="ChEBI" id="CHEBI:57540"/>
    </ligand>
</feature>
<dbReference type="GO" id="GO:0019674">
    <property type="term" value="P:NAD+ metabolic process"/>
    <property type="evidence" value="ECO:0007669"/>
    <property type="project" value="InterPro"/>
</dbReference>
<dbReference type="GO" id="GO:0005737">
    <property type="term" value="C:cytoplasm"/>
    <property type="evidence" value="ECO:0007669"/>
    <property type="project" value="UniProtKB-SubCell"/>
</dbReference>
<dbReference type="InterPro" id="IPR016064">
    <property type="entry name" value="NAD/diacylglycerol_kinase_sf"/>
</dbReference>
<evidence type="ECO:0000313" key="8">
    <source>
        <dbReference type="Proteomes" id="UP000000248"/>
    </source>
</evidence>
<feature type="binding site" evidence="6">
    <location>
        <position position="258"/>
    </location>
    <ligand>
        <name>NAD(+)</name>
        <dbReference type="ChEBI" id="CHEBI:57540"/>
    </ligand>
</feature>
<feature type="binding site" evidence="6">
    <location>
        <begin position="83"/>
        <end position="84"/>
    </location>
    <ligand>
        <name>NAD(+)</name>
        <dbReference type="ChEBI" id="CHEBI:57540"/>
    </ligand>
</feature>